<dbReference type="Proteomes" id="UP000323234">
    <property type="component" value="Chromosome"/>
</dbReference>
<dbReference type="AlphaFoldDB" id="A0AAU7IZC7"/>
<dbReference type="KEGG" id="edy:F0320_16580"/>
<dbReference type="EMBL" id="CP126604">
    <property type="protein sequence ID" value="XBN38916.1"/>
    <property type="molecule type" value="Genomic_DNA"/>
</dbReference>
<protein>
    <submittedName>
        <fullName evidence="1">Uncharacterized protein</fullName>
    </submittedName>
</protein>
<evidence type="ECO:0000313" key="2">
    <source>
        <dbReference type="Proteomes" id="UP000323234"/>
    </source>
</evidence>
<accession>A0AAU7IZC7</accession>
<reference evidence="1" key="1">
    <citation type="submission" date="2023-05" db="EMBL/GenBank/DDBJ databases">
        <title>Complete genome sequence data from fresh produce 2nd batch.</title>
        <authorList>
            <person name="Stein M."/>
            <person name="Cho G.-S."/>
            <person name="Brinks E."/>
            <person name="Franz C.M.A.P."/>
        </authorList>
    </citation>
    <scope>NUCLEOTIDE SEQUENCE [LARGE SCALE GENOMIC DNA]</scope>
    <source>
        <strain evidence="1">E1</strain>
    </source>
</reference>
<keyword evidence="2" id="KW-1185">Reference proteome</keyword>
<name>A0AAU7IZC7_9ENTR</name>
<evidence type="ECO:0000313" key="1">
    <source>
        <dbReference type="EMBL" id="XBN38916.1"/>
    </source>
</evidence>
<dbReference type="RefSeq" id="WP_149323910.1">
    <property type="nucleotide sequence ID" value="NZ_CP126604.1"/>
</dbReference>
<sequence length="109" mass="12416">MARNDTVLLDGIIEDRMQENNPSSNKGEVFEYLVLEQVLKEYDFSFEEIESGWVDGGHDGGIDGLYIIINGHLLQDVNDFVWPKKGTDLAIYIVTCKHHDTYKQAVLKV</sequence>
<proteinExistence type="predicted"/>
<gene>
    <name evidence="1" type="ORF">F0320_16580</name>
</gene>
<organism evidence="1 2">
    <name type="scientific">Enterobacter dykesii</name>
    <dbReference type="NCBI Taxonomy" id="2797506"/>
    <lineage>
        <taxon>Bacteria</taxon>
        <taxon>Pseudomonadati</taxon>
        <taxon>Pseudomonadota</taxon>
        <taxon>Gammaproteobacteria</taxon>
        <taxon>Enterobacterales</taxon>
        <taxon>Enterobacteriaceae</taxon>
        <taxon>Enterobacter</taxon>
    </lineage>
</organism>